<protein>
    <recommendedName>
        <fullName evidence="3">DUF1365 domain-containing protein</fullName>
    </recommendedName>
</protein>
<dbReference type="KEGG" id="aci:ACIAD1629"/>
<dbReference type="OrthoDB" id="9778801at2"/>
<dbReference type="EMBL" id="CR543861">
    <property type="protein sequence ID" value="CAG68475.1"/>
    <property type="molecule type" value="Genomic_DNA"/>
</dbReference>
<proteinExistence type="predicted"/>
<dbReference type="Proteomes" id="UP000000430">
    <property type="component" value="Chromosome"/>
</dbReference>
<dbReference type="Pfam" id="PF07103">
    <property type="entry name" value="DUF1365"/>
    <property type="match status" value="1"/>
</dbReference>
<organism evidence="1 2">
    <name type="scientific">Acinetobacter baylyi (strain ATCC 33305 / BD413 / ADP1)</name>
    <dbReference type="NCBI Taxonomy" id="62977"/>
    <lineage>
        <taxon>Bacteria</taxon>
        <taxon>Pseudomonadati</taxon>
        <taxon>Pseudomonadota</taxon>
        <taxon>Gammaproteobacteria</taxon>
        <taxon>Moraxellales</taxon>
        <taxon>Moraxellaceae</taxon>
        <taxon>Acinetobacter</taxon>
    </lineage>
</organism>
<dbReference type="HOGENOM" id="CLU_065913_0_0_6"/>
<name>Q6FBT6_ACIAD</name>
<dbReference type="eggNOG" id="COG3496">
    <property type="taxonomic scope" value="Bacteria"/>
</dbReference>
<dbReference type="PANTHER" id="PTHR33973">
    <property type="entry name" value="OS07G0153300 PROTEIN"/>
    <property type="match status" value="1"/>
</dbReference>
<reference evidence="1 2" key="1">
    <citation type="journal article" date="2004" name="Nucleic Acids Res.">
        <title>Unique features revealed by the genome sequence of Acinetobacter sp. ADP1, a versatile and naturally transformation competent bacterium.</title>
        <authorList>
            <person name="Barbe V."/>
            <person name="Vallenet D."/>
            <person name="Fonknechten N."/>
            <person name="Kreimeyer A."/>
            <person name="Oztas S."/>
            <person name="Labarre L."/>
            <person name="Cruveiller S."/>
            <person name="Robert C."/>
            <person name="Duprat S."/>
            <person name="Wincker P."/>
            <person name="Ornston L.N."/>
            <person name="Weissenbach J."/>
            <person name="Marliere P."/>
            <person name="Cohen G.N."/>
            <person name="Medigue C."/>
        </authorList>
    </citation>
    <scope>NUCLEOTIDE SEQUENCE [LARGE SCALE GENOMIC DNA]</scope>
    <source>
        <strain evidence="2">ATCC 33305 / BD413 / ADP1</strain>
    </source>
</reference>
<accession>Q6FBT6</accession>
<evidence type="ECO:0000313" key="2">
    <source>
        <dbReference type="Proteomes" id="UP000000430"/>
    </source>
</evidence>
<dbReference type="STRING" id="202950.GCA_001485005_01956"/>
<gene>
    <name evidence="1" type="ordered locus">ACIAD1629</name>
</gene>
<dbReference type="PANTHER" id="PTHR33973:SF4">
    <property type="entry name" value="OS07G0153300 PROTEIN"/>
    <property type="match status" value="1"/>
</dbReference>
<dbReference type="BioCyc" id="ASP62977:ACIAD_RS07470-MONOMER"/>
<evidence type="ECO:0008006" key="3">
    <source>
        <dbReference type="Google" id="ProtNLM"/>
    </source>
</evidence>
<dbReference type="AlphaFoldDB" id="Q6FBT6"/>
<evidence type="ECO:0000313" key="1">
    <source>
        <dbReference type="EMBL" id="CAG68475.1"/>
    </source>
</evidence>
<dbReference type="InterPro" id="IPR010775">
    <property type="entry name" value="DUF1365"/>
</dbReference>
<sequence>MMLLTPLAFAPAQIRHRRFLPKAHHFEAKLTYLWFDPDQIEKKSKSCLFWSTSRWNLLKITASDFLRMYSGSIREKVKKAVLQHANTFIASHWQIRVMALPRCLGFRFNSVVFYFVLDEHGKLQFILSEITNTPWNERTVYVHDCREALQIIGDYQSFEFDFDKAFHVSPFMPMQLGYCWKFSFSESQNIIHMQLYQQHALMFDATMRFHLEPITFPSQQYRYAFQYSMEPIKMLFSIYVQAFRLWQKKIPFYRHPKKNKDA</sequence>